<dbReference type="PANTHER" id="PTHR34796:SF1">
    <property type="entry name" value="EXPRESSED PROTEIN"/>
    <property type="match status" value="1"/>
</dbReference>
<dbReference type="Pfam" id="PF03745">
    <property type="entry name" value="DUF309"/>
    <property type="match status" value="1"/>
</dbReference>
<comment type="caution">
    <text evidence="1">The sequence shown here is derived from an EMBL/GenBank/DDBJ whole genome shotgun (WGS) entry which is preliminary data.</text>
</comment>
<sequence>MTGEKRGEGFHGGGDAGGAQHPAYDEKYARYIVLFNFRQAYYECHDEMEELWLEEGRDPFWQGLLQAAVALHHWRGGNVSGAVKLFRGAIGKLSRYPAIERGLNVADLLEKSERAMRTLSAWLADWRKAGGDTAKPGELPAAPPFEPFALTVADPRLADLVSETEARLPNTEEESY</sequence>
<evidence type="ECO:0000313" key="2">
    <source>
        <dbReference type="Proteomes" id="UP000680304"/>
    </source>
</evidence>
<proteinExistence type="predicted"/>
<keyword evidence="2" id="KW-1185">Reference proteome</keyword>
<organism evidence="1 2">
    <name type="scientific">Paenibacillus cisolokensis</name>
    <dbReference type="NCBI Taxonomy" id="1658519"/>
    <lineage>
        <taxon>Bacteria</taxon>
        <taxon>Bacillati</taxon>
        <taxon>Bacillota</taxon>
        <taxon>Bacilli</taxon>
        <taxon>Bacillales</taxon>
        <taxon>Paenibacillaceae</taxon>
        <taxon>Paenibacillus</taxon>
    </lineage>
</organism>
<reference evidence="1 2" key="1">
    <citation type="submission" date="2021-04" db="EMBL/GenBank/DDBJ databases">
        <title>Draft genome sequence of Paenibacillus cisolokensis, LC2-13A.</title>
        <authorList>
            <person name="Uke A."/>
            <person name="Chhe C."/>
            <person name="Baramee S."/>
            <person name="Kosugi A."/>
        </authorList>
    </citation>
    <scope>NUCLEOTIDE SEQUENCE [LARGE SCALE GENOMIC DNA]</scope>
    <source>
        <strain evidence="1 2">LC2-13A</strain>
    </source>
</reference>
<dbReference type="PANTHER" id="PTHR34796">
    <property type="entry name" value="EXPRESSED PROTEIN"/>
    <property type="match status" value="1"/>
</dbReference>
<accession>A0ABQ4N4L4</accession>
<dbReference type="SUPFAM" id="SSF140663">
    <property type="entry name" value="TTHA0068-like"/>
    <property type="match status" value="1"/>
</dbReference>
<evidence type="ECO:0008006" key="3">
    <source>
        <dbReference type="Google" id="ProtNLM"/>
    </source>
</evidence>
<dbReference type="EMBL" id="BOVJ01000052">
    <property type="protein sequence ID" value="GIQ63089.1"/>
    <property type="molecule type" value="Genomic_DNA"/>
</dbReference>
<protein>
    <recommendedName>
        <fullName evidence="3">DUF309 domain-containing protein</fullName>
    </recommendedName>
</protein>
<dbReference type="InterPro" id="IPR005500">
    <property type="entry name" value="DUF309"/>
</dbReference>
<dbReference type="Proteomes" id="UP000680304">
    <property type="component" value="Unassembled WGS sequence"/>
</dbReference>
<name>A0ABQ4N4L4_9BACL</name>
<dbReference type="RefSeq" id="WP_213528389.1">
    <property type="nucleotide sequence ID" value="NZ_BOVJ01000052.1"/>
</dbReference>
<dbReference type="InterPro" id="IPR023203">
    <property type="entry name" value="TTHA0068_sf"/>
</dbReference>
<evidence type="ECO:0000313" key="1">
    <source>
        <dbReference type="EMBL" id="GIQ63089.1"/>
    </source>
</evidence>
<gene>
    <name evidence="1" type="ORF">PACILC2_16570</name>
</gene>
<dbReference type="Gene3D" id="1.10.3450.10">
    <property type="entry name" value="TTHA0068-like"/>
    <property type="match status" value="1"/>
</dbReference>